<dbReference type="InterPro" id="IPR018289">
    <property type="entry name" value="MULE_transposase_dom"/>
</dbReference>
<dbReference type="Pfam" id="PF10551">
    <property type="entry name" value="MULE"/>
    <property type="match status" value="1"/>
</dbReference>
<dbReference type="AlphaFoldDB" id="A0A6J0LUH9"/>
<keyword evidence="2" id="KW-1185">Reference proteome</keyword>
<dbReference type="KEGG" id="rsz:108834609"/>
<dbReference type="Proteomes" id="UP000504610">
    <property type="component" value="Chromosome 6"/>
</dbReference>
<reference evidence="3" key="2">
    <citation type="submission" date="2025-08" db="UniProtKB">
        <authorList>
            <consortium name="RefSeq"/>
        </authorList>
    </citation>
    <scope>IDENTIFICATION</scope>
    <source>
        <tissue evidence="3">Leaf</tissue>
    </source>
</reference>
<feature type="domain" description="MULE transposase" evidence="1">
    <location>
        <begin position="72"/>
        <end position="165"/>
    </location>
</feature>
<protein>
    <submittedName>
        <fullName evidence="3">Uncharacterized protein LOC108834609</fullName>
    </submittedName>
</protein>
<dbReference type="PANTHER" id="PTHR31973:SF187">
    <property type="entry name" value="MUTATOR TRANSPOSASE MUDRA PROTEIN"/>
    <property type="match status" value="1"/>
</dbReference>
<dbReference type="RefSeq" id="XP_018463439.1">
    <property type="nucleotide sequence ID" value="XM_018607937.1"/>
</dbReference>
<name>A0A6J0LUH9_RAPSA</name>
<accession>A0A6J0LUH9</accession>
<reference evidence="2" key="1">
    <citation type="journal article" date="2019" name="Database">
        <title>The radish genome database (RadishGD): an integrated information resource for radish genomics.</title>
        <authorList>
            <person name="Yu H.J."/>
            <person name="Baek S."/>
            <person name="Lee Y.J."/>
            <person name="Cho A."/>
            <person name="Mun J.H."/>
        </authorList>
    </citation>
    <scope>NUCLEOTIDE SEQUENCE [LARGE SCALE GENOMIC DNA]</scope>
    <source>
        <strain evidence="2">cv. WK10039</strain>
    </source>
</reference>
<dbReference type="GeneID" id="108834609"/>
<evidence type="ECO:0000313" key="3">
    <source>
        <dbReference type="RefSeq" id="XP_018463439.1"/>
    </source>
</evidence>
<organism evidence="2 3">
    <name type="scientific">Raphanus sativus</name>
    <name type="common">Radish</name>
    <name type="synonym">Raphanus raphanistrum var. sativus</name>
    <dbReference type="NCBI Taxonomy" id="3726"/>
    <lineage>
        <taxon>Eukaryota</taxon>
        <taxon>Viridiplantae</taxon>
        <taxon>Streptophyta</taxon>
        <taxon>Embryophyta</taxon>
        <taxon>Tracheophyta</taxon>
        <taxon>Spermatophyta</taxon>
        <taxon>Magnoliopsida</taxon>
        <taxon>eudicotyledons</taxon>
        <taxon>Gunneridae</taxon>
        <taxon>Pentapetalae</taxon>
        <taxon>rosids</taxon>
        <taxon>malvids</taxon>
        <taxon>Brassicales</taxon>
        <taxon>Brassicaceae</taxon>
        <taxon>Brassiceae</taxon>
        <taxon>Raphanus</taxon>
    </lineage>
</organism>
<proteinExistence type="predicted"/>
<dbReference type="OrthoDB" id="1109920at2759"/>
<dbReference type="PANTHER" id="PTHR31973">
    <property type="entry name" value="POLYPROTEIN, PUTATIVE-RELATED"/>
    <property type="match status" value="1"/>
</dbReference>
<evidence type="ECO:0000313" key="2">
    <source>
        <dbReference type="Proteomes" id="UP000504610"/>
    </source>
</evidence>
<evidence type="ECO:0000259" key="1">
    <source>
        <dbReference type="Pfam" id="PF10551"/>
    </source>
</evidence>
<gene>
    <name evidence="3" type="primary">LOC108834609</name>
</gene>
<sequence length="307" mass="34181">MEIPEEAISQGDGSAETGYLSLPSYLEQVALANPGSVVALETTPGPDGAQRFKYMFLAFGASVQGFQYMRKVVIIDGTHLNGKYAGCLLTASAKDGNYQIFPLGFGIVESENDQSWSWFFTNLKQLVPDAEDLVFVSDRHTAIYSGIRRIYPQARHCACLMHLQRNVQTIFKKKHLLYLISRAASAYRIEDFCIHFNKIMVVDIACADYLIRIGLEHWARSHFPGARYNIMTSNLTESLNSALASAIEFLIVALVEYIRTMLMGWFSSRRAAANSTVTPLTPRVSANLARSFSVSTGYGVRHIINAE</sequence>